<protein>
    <submittedName>
        <fullName evidence="4">Two-component system, LytT family, response regulator</fullName>
    </submittedName>
</protein>
<dbReference type="PROSITE" id="PS50110">
    <property type="entry name" value="RESPONSE_REGULATORY"/>
    <property type="match status" value="1"/>
</dbReference>
<keyword evidence="1" id="KW-0597">Phosphoprotein</keyword>
<evidence type="ECO:0000259" key="3">
    <source>
        <dbReference type="PROSITE" id="PS50930"/>
    </source>
</evidence>
<feature type="modified residue" description="4-aspartylphosphate" evidence="1">
    <location>
        <position position="53"/>
    </location>
</feature>
<comment type="caution">
    <text evidence="4">The sequence shown here is derived from an EMBL/GenBank/DDBJ whole genome shotgun (WGS) entry which is preliminary data.</text>
</comment>
<dbReference type="Gene3D" id="3.40.50.2300">
    <property type="match status" value="1"/>
</dbReference>
<dbReference type="InterPro" id="IPR007492">
    <property type="entry name" value="LytTR_DNA-bd_dom"/>
</dbReference>
<gene>
    <name evidence="4" type="ORF">TAGGR_1277</name>
</gene>
<name>A0A0U9HNQ7_9BACT</name>
<dbReference type="InterPro" id="IPR046947">
    <property type="entry name" value="LytR-like"/>
</dbReference>
<dbReference type="Pfam" id="PF04397">
    <property type="entry name" value="LytTR"/>
    <property type="match status" value="1"/>
</dbReference>
<feature type="domain" description="HTH LytTR-type" evidence="3">
    <location>
        <begin position="127"/>
        <end position="233"/>
    </location>
</feature>
<dbReference type="AlphaFoldDB" id="A0A0U9HNQ7"/>
<dbReference type="PANTHER" id="PTHR37299">
    <property type="entry name" value="TRANSCRIPTIONAL REGULATOR-RELATED"/>
    <property type="match status" value="1"/>
</dbReference>
<dbReference type="GO" id="GO:0000156">
    <property type="term" value="F:phosphorelay response regulator activity"/>
    <property type="evidence" value="ECO:0007669"/>
    <property type="project" value="InterPro"/>
</dbReference>
<sequence>MKILIVDDEKLALMRLKRLITEVSEPVIFSASSASEALSIVEKNSDIEVAFIDIKMPEISGLELAYRLLTINENLFIVFQTAYEEYALEAFKVGAIDYLLKPYTTEDIKRVLKRIEKFRESREAVRFMVKTLKGDYRIISQDEIFYIKAELKDSSIRTKDDFIYYPLSISRFEEKLKNFDFFRVHKSYLINVKKISRINRIHQSKLQFKFSGIDDTVTSSKEGAKLFRERYGQFLIKEVS</sequence>
<dbReference type="Gene3D" id="2.40.50.1020">
    <property type="entry name" value="LytTr DNA-binding domain"/>
    <property type="match status" value="1"/>
</dbReference>
<organism evidence="4 5">
    <name type="scientific">Thermodesulfovibrio aggregans</name>
    <dbReference type="NCBI Taxonomy" id="86166"/>
    <lineage>
        <taxon>Bacteria</taxon>
        <taxon>Pseudomonadati</taxon>
        <taxon>Nitrospirota</taxon>
        <taxon>Thermodesulfovibrionia</taxon>
        <taxon>Thermodesulfovibrionales</taxon>
        <taxon>Thermodesulfovibrionaceae</taxon>
        <taxon>Thermodesulfovibrio</taxon>
    </lineage>
</organism>
<dbReference type="Pfam" id="PF00072">
    <property type="entry name" value="Response_reg"/>
    <property type="match status" value="1"/>
</dbReference>
<proteinExistence type="predicted"/>
<dbReference type="SMART" id="SM00448">
    <property type="entry name" value="REC"/>
    <property type="match status" value="1"/>
</dbReference>
<feature type="domain" description="Response regulatory" evidence="2">
    <location>
        <begin position="2"/>
        <end position="116"/>
    </location>
</feature>
<dbReference type="RefSeq" id="WP_059175582.1">
    <property type="nucleotide sequence ID" value="NZ_BCNO01000001.1"/>
</dbReference>
<dbReference type="EMBL" id="BCNO01000001">
    <property type="protein sequence ID" value="GAQ94105.1"/>
    <property type="molecule type" value="Genomic_DNA"/>
</dbReference>
<reference evidence="5" key="1">
    <citation type="submission" date="2016-01" db="EMBL/GenBank/DDBJ databases">
        <title>Draft genome sequence of Thermodesulfovibrio aggregans strain TGE-P1.</title>
        <authorList>
            <person name="Sekiguchi Y."/>
            <person name="Ohashi A."/>
            <person name="Matsuura N."/>
            <person name="Tourlousse M.D."/>
        </authorList>
    </citation>
    <scope>NUCLEOTIDE SEQUENCE [LARGE SCALE GENOMIC DNA]</scope>
    <source>
        <strain evidence="5">TGE-P1</strain>
    </source>
</reference>
<dbReference type="SMART" id="SM00850">
    <property type="entry name" value="LytTR"/>
    <property type="match status" value="1"/>
</dbReference>
<dbReference type="STRING" id="86166.TAGGR_1277"/>
<dbReference type="SUPFAM" id="SSF52172">
    <property type="entry name" value="CheY-like"/>
    <property type="match status" value="1"/>
</dbReference>
<dbReference type="OrthoDB" id="1490554at2"/>
<dbReference type="PANTHER" id="PTHR37299:SF1">
    <property type="entry name" value="STAGE 0 SPORULATION PROTEIN A HOMOLOG"/>
    <property type="match status" value="1"/>
</dbReference>
<dbReference type="GO" id="GO:0003677">
    <property type="term" value="F:DNA binding"/>
    <property type="evidence" value="ECO:0007669"/>
    <property type="project" value="InterPro"/>
</dbReference>
<keyword evidence="5" id="KW-1185">Reference proteome</keyword>
<evidence type="ECO:0000259" key="2">
    <source>
        <dbReference type="PROSITE" id="PS50110"/>
    </source>
</evidence>
<evidence type="ECO:0000313" key="5">
    <source>
        <dbReference type="Proteomes" id="UP000054976"/>
    </source>
</evidence>
<dbReference type="InterPro" id="IPR001789">
    <property type="entry name" value="Sig_transdc_resp-reg_receiver"/>
</dbReference>
<dbReference type="Proteomes" id="UP000054976">
    <property type="component" value="Unassembled WGS sequence"/>
</dbReference>
<dbReference type="InterPro" id="IPR011006">
    <property type="entry name" value="CheY-like_superfamily"/>
</dbReference>
<evidence type="ECO:0000313" key="4">
    <source>
        <dbReference type="EMBL" id="GAQ94105.1"/>
    </source>
</evidence>
<accession>A0A0U9HNQ7</accession>
<evidence type="ECO:0000256" key="1">
    <source>
        <dbReference type="PROSITE-ProRule" id="PRU00169"/>
    </source>
</evidence>
<dbReference type="PROSITE" id="PS50930">
    <property type="entry name" value="HTH_LYTTR"/>
    <property type="match status" value="1"/>
</dbReference>